<dbReference type="Ensembl" id="ENSACOT00000005226.1">
    <property type="protein sequence ID" value="ENSACOP00000005036.1"/>
    <property type="gene ID" value="ENSACOG00000003576.1"/>
</dbReference>
<dbReference type="AlphaFoldDB" id="A0A8B9ITV2"/>
<organism evidence="2 3">
    <name type="scientific">Amazona collaria</name>
    <name type="common">yellow-billed parrot</name>
    <dbReference type="NCBI Taxonomy" id="241587"/>
    <lineage>
        <taxon>Eukaryota</taxon>
        <taxon>Metazoa</taxon>
        <taxon>Chordata</taxon>
        <taxon>Craniata</taxon>
        <taxon>Vertebrata</taxon>
        <taxon>Euteleostomi</taxon>
        <taxon>Archelosauria</taxon>
        <taxon>Archosauria</taxon>
        <taxon>Dinosauria</taxon>
        <taxon>Saurischia</taxon>
        <taxon>Theropoda</taxon>
        <taxon>Coelurosauria</taxon>
        <taxon>Aves</taxon>
        <taxon>Neognathae</taxon>
        <taxon>Neoaves</taxon>
        <taxon>Telluraves</taxon>
        <taxon>Australaves</taxon>
        <taxon>Psittaciformes</taxon>
        <taxon>Psittacidae</taxon>
        <taxon>Amazona</taxon>
    </lineage>
</organism>
<sequence length="171" mass="17471">VLGDAPELPGAPDPPVLHNAEAQAGAASAARTGSAAEDNAVPVPITEPTPASALGSAQHPLYPQNAAQERSRVRALHGALLLLQAALHTVPPGTKLYVFVLATSYIAHLNHTHWAEGLPCLHPPKWPMCSRLYTGPWGGPSSGPPGAATVTSSHEPTGLGDPRLAPGDGPP</sequence>
<evidence type="ECO:0000313" key="2">
    <source>
        <dbReference type="Ensembl" id="ENSACOP00000005036.1"/>
    </source>
</evidence>
<dbReference type="Proteomes" id="UP000694522">
    <property type="component" value="Unplaced"/>
</dbReference>
<reference evidence="2" key="1">
    <citation type="submission" date="2025-08" db="UniProtKB">
        <authorList>
            <consortium name="Ensembl"/>
        </authorList>
    </citation>
    <scope>IDENTIFICATION</scope>
</reference>
<evidence type="ECO:0000256" key="1">
    <source>
        <dbReference type="SAM" id="MobiDB-lite"/>
    </source>
</evidence>
<feature type="region of interest" description="Disordered" evidence="1">
    <location>
        <begin position="1"/>
        <end position="58"/>
    </location>
</feature>
<keyword evidence="3" id="KW-1185">Reference proteome</keyword>
<reference evidence="2" key="2">
    <citation type="submission" date="2025-09" db="UniProtKB">
        <authorList>
            <consortium name="Ensembl"/>
        </authorList>
    </citation>
    <scope>IDENTIFICATION</scope>
</reference>
<proteinExistence type="predicted"/>
<feature type="region of interest" description="Disordered" evidence="1">
    <location>
        <begin position="138"/>
        <end position="171"/>
    </location>
</feature>
<protein>
    <submittedName>
        <fullName evidence="2">Uncharacterized protein</fullName>
    </submittedName>
</protein>
<accession>A0A8B9ITV2</accession>
<feature type="compositionally biased region" description="Low complexity" evidence="1">
    <location>
        <begin position="20"/>
        <end position="37"/>
    </location>
</feature>
<evidence type="ECO:0000313" key="3">
    <source>
        <dbReference type="Proteomes" id="UP000694522"/>
    </source>
</evidence>
<name>A0A8B9ITV2_9PSIT</name>